<sequence length="116" mass="12859">MPTRDLSTPELLVIASVVTGQLDEHWTSHPSFAIRVWVDMLGRPQIDLTLHRDGTTNEERAAWLEHLAEVLGTTVQHPSGPHTASSVHLDDWHGTGIHICATARTRDPEKTLQEAS</sequence>
<keyword evidence="2" id="KW-1185">Reference proteome</keyword>
<proteinExistence type="predicted"/>
<evidence type="ECO:0000313" key="1">
    <source>
        <dbReference type="EMBL" id="MDA2804554.1"/>
    </source>
</evidence>
<name>A0ABT4TIP5_9ACTN</name>
<organism evidence="1 2">
    <name type="scientific">Nocardiopsis suaedae</name>
    <dbReference type="NCBI Taxonomy" id="3018444"/>
    <lineage>
        <taxon>Bacteria</taxon>
        <taxon>Bacillati</taxon>
        <taxon>Actinomycetota</taxon>
        <taxon>Actinomycetes</taxon>
        <taxon>Streptosporangiales</taxon>
        <taxon>Nocardiopsidaceae</taxon>
        <taxon>Nocardiopsis</taxon>
    </lineage>
</organism>
<evidence type="ECO:0000313" key="2">
    <source>
        <dbReference type="Proteomes" id="UP001165685"/>
    </source>
</evidence>
<reference evidence="1" key="1">
    <citation type="submission" date="2023-01" db="EMBL/GenBank/DDBJ databases">
        <title>Draft genome sequence of Nocardiopsis sp. LSu2-4 isolated from halophytes.</title>
        <authorList>
            <person name="Duangmal K."/>
            <person name="Chantavorakit T."/>
        </authorList>
    </citation>
    <scope>NUCLEOTIDE SEQUENCE</scope>
    <source>
        <strain evidence="1">LSu2-4</strain>
    </source>
</reference>
<protein>
    <recommendedName>
        <fullName evidence="3">PH domain-containing protein</fullName>
    </recommendedName>
</protein>
<gene>
    <name evidence="1" type="ORF">O4U47_08525</name>
</gene>
<evidence type="ECO:0008006" key="3">
    <source>
        <dbReference type="Google" id="ProtNLM"/>
    </source>
</evidence>
<dbReference type="RefSeq" id="WP_270677115.1">
    <property type="nucleotide sequence ID" value="NZ_JAQFWP010000012.1"/>
</dbReference>
<accession>A0ABT4TIP5</accession>
<comment type="caution">
    <text evidence="1">The sequence shown here is derived from an EMBL/GenBank/DDBJ whole genome shotgun (WGS) entry which is preliminary data.</text>
</comment>
<dbReference type="EMBL" id="JAQFWP010000012">
    <property type="protein sequence ID" value="MDA2804554.1"/>
    <property type="molecule type" value="Genomic_DNA"/>
</dbReference>
<dbReference type="Proteomes" id="UP001165685">
    <property type="component" value="Unassembled WGS sequence"/>
</dbReference>